<dbReference type="Gene3D" id="1.10.357.10">
    <property type="entry name" value="Tetracycline Repressor, domain 2"/>
    <property type="match status" value="1"/>
</dbReference>
<dbReference type="InterPro" id="IPR050624">
    <property type="entry name" value="HTH-type_Tx_Regulator"/>
</dbReference>
<dbReference type="EMBL" id="BDGB01000039">
    <property type="protein sequence ID" value="GAW71585.1"/>
    <property type="molecule type" value="Genomic_DNA"/>
</dbReference>
<evidence type="ECO:0000313" key="5">
    <source>
        <dbReference type="EMBL" id="TDG90147.1"/>
    </source>
</evidence>
<reference evidence="4 6" key="1">
    <citation type="journal article" date="2017" name="Biosci Microbiota Food Health">
        <title>Genomic characterization reconfirms the taxonomic status of Lactobacillus parakefiri.</title>
        <authorList>
            <person name="Tanizawa Y."/>
            <person name="Kobayashi H."/>
            <person name="Kaminuma E."/>
            <person name="Sakamoto M."/>
            <person name="Ohkuma M."/>
            <person name="Nakamura Y."/>
            <person name="Arita M."/>
            <person name="Tohno M."/>
        </authorList>
    </citation>
    <scope>NUCLEOTIDE SEQUENCE [LARGE SCALE GENOMIC DNA]</scope>
    <source>
        <strain evidence="4 6">JCM 8573</strain>
    </source>
</reference>
<dbReference type="PANTHER" id="PTHR43479:SF11">
    <property type="entry name" value="ACREF_ENVCD OPERON REPRESSOR-RELATED"/>
    <property type="match status" value="1"/>
</dbReference>
<dbReference type="InterPro" id="IPR001647">
    <property type="entry name" value="HTH_TetR"/>
</dbReference>
<gene>
    <name evidence="4" type="primary">tetR_7</name>
    <name evidence="5" type="ORF">C5L28_000200</name>
    <name evidence="4" type="ORF">LPKJCM_00666</name>
</gene>
<dbReference type="InterPro" id="IPR009057">
    <property type="entry name" value="Homeodomain-like_sf"/>
</dbReference>
<dbReference type="Proteomes" id="UP000214739">
    <property type="component" value="Unassembled WGS sequence"/>
</dbReference>
<proteinExistence type="predicted"/>
<reference evidence="5 7" key="2">
    <citation type="journal article" date="2019" name="Appl. Microbiol. Biotechnol.">
        <title>Uncovering carbohydrate metabolism through a genotype-phenotype association study of 56 lactic acid bacteria genomes.</title>
        <authorList>
            <person name="Buron-Moles G."/>
            <person name="Chailyan A."/>
            <person name="Dolejs I."/>
            <person name="Forster J."/>
            <person name="Miks M.H."/>
        </authorList>
    </citation>
    <scope>NUCLEOTIDE SEQUENCE [LARGE SCALE GENOMIC DNA]</scope>
    <source>
        <strain evidence="5 7">DSM 10551</strain>
    </source>
</reference>
<dbReference type="PANTHER" id="PTHR43479">
    <property type="entry name" value="ACREF/ENVCD OPERON REPRESSOR-RELATED"/>
    <property type="match status" value="1"/>
</dbReference>
<evidence type="ECO:0000256" key="2">
    <source>
        <dbReference type="PROSITE-ProRule" id="PRU00335"/>
    </source>
</evidence>
<evidence type="ECO:0000313" key="4">
    <source>
        <dbReference type="EMBL" id="GAW71585.1"/>
    </source>
</evidence>
<dbReference type="EMBL" id="PUFL01000072">
    <property type="protein sequence ID" value="TDG90147.1"/>
    <property type="molecule type" value="Genomic_DNA"/>
</dbReference>
<keyword evidence="7" id="KW-1185">Reference proteome</keyword>
<feature type="domain" description="HTH tetR-type" evidence="3">
    <location>
        <begin position="20"/>
        <end position="80"/>
    </location>
</feature>
<organism evidence="4 6">
    <name type="scientific">Lentilactobacillus parakefiri</name>
    <dbReference type="NCBI Taxonomy" id="152332"/>
    <lineage>
        <taxon>Bacteria</taxon>
        <taxon>Bacillati</taxon>
        <taxon>Bacillota</taxon>
        <taxon>Bacilli</taxon>
        <taxon>Lactobacillales</taxon>
        <taxon>Lactobacillaceae</taxon>
        <taxon>Lentilactobacillus</taxon>
    </lineage>
</organism>
<keyword evidence="1 2" id="KW-0238">DNA-binding</keyword>
<feature type="DNA-binding region" description="H-T-H motif" evidence="2">
    <location>
        <begin position="43"/>
        <end position="62"/>
    </location>
</feature>
<evidence type="ECO:0000313" key="6">
    <source>
        <dbReference type="Proteomes" id="UP000214739"/>
    </source>
</evidence>
<dbReference type="Pfam" id="PF00440">
    <property type="entry name" value="TetR_N"/>
    <property type="match status" value="1"/>
</dbReference>
<protein>
    <submittedName>
        <fullName evidence="4">TetR family transcriptional regulator</fullName>
    </submittedName>
</protein>
<accession>A0A224V9Q9</accession>
<dbReference type="Proteomes" id="UP000294668">
    <property type="component" value="Unassembled WGS sequence"/>
</dbReference>
<name>A0A224V9Q9_9LACO</name>
<comment type="caution">
    <text evidence="4">The sequence shown here is derived from an EMBL/GenBank/DDBJ whole genome shotgun (WGS) entry which is preliminary data.</text>
</comment>
<dbReference type="GO" id="GO:0003677">
    <property type="term" value="F:DNA binding"/>
    <property type="evidence" value="ECO:0007669"/>
    <property type="project" value="UniProtKB-UniRule"/>
</dbReference>
<dbReference type="OrthoDB" id="9780824at2"/>
<dbReference type="RefSeq" id="WP_057961655.1">
    <property type="nucleotide sequence ID" value="NZ_BAAAXO010000013.1"/>
</dbReference>
<dbReference type="AlphaFoldDB" id="A0A224V9Q9"/>
<sequence>MLNGTELKLFADANVLNEMTDKQVKILLAAIEVFAEKGYANASTKEIATRAGVSEGNIFSKFKNKRGLLDAIIEPVINSIFPAVLTDISDDRLPQQFVTLHALVDSLVHDRIQFLKDNAAVLKIFVSEVLYNETVRQQLLTKFPPLYWRNINRNLNQLKENHLIVNWDNLEILKIMWSIVGGAIIGYLLFDQPLEQREITHTIDALVKSLAR</sequence>
<reference evidence="5" key="3">
    <citation type="submission" date="2019-02" db="EMBL/GenBank/DDBJ databases">
        <authorList>
            <person name="Buron G."/>
            <person name="Chaylann A."/>
            <person name="Dolejs I."/>
            <person name="Forster J."/>
            <person name="Miks M.H."/>
        </authorList>
    </citation>
    <scope>NUCLEOTIDE SEQUENCE</scope>
    <source>
        <strain evidence="5">DSM 10551</strain>
    </source>
</reference>
<evidence type="ECO:0000313" key="7">
    <source>
        <dbReference type="Proteomes" id="UP000294668"/>
    </source>
</evidence>
<dbReference type="SUPFAM" id="SSF46689">
    <property type="entry name" value="Homeodomain-like"/>
    <property type="match status" value="1"/>
</dbReference>
<dbReference type="PRINTS" id="PR00455">
    <property type="entry name" value="HTHTETR"/>
</dbReference>
<dbReference type="PROSITE" id="PS50977">
    <property type="entry name" value="HTH_TETR_2"/>
    <property type="match status" value="1"/>
</dbReference>
<evidence type="ECO:0000256" key="1">
    <source>
        <dbReference type="ARBA" id="ARBA00023125"/>
    </source>
</evidence>
<evidence type="ECO:0000259" key="3">
    <source>
        <dbReference type="PROSITE" id="PS50977"/>
    </source>
</evidence>